<evidence type="ECO:0008006" key="8">
    <source>
        <dbReference type="Google" id="ProtNLM"/>
    </source>
</evidence>
<keyword evidence="3 6" id="KW-0812">Transmembrane</keyword>
<evidence type="ECO:0000256" key="5">
    <source>
        <dbReference type="ARBA" id="ARBA00023136"/>
    </source>
</evidence>
<keyword evidence="4 6" id="KW-1133">Transmembrane helix</keyword>
<accession>A0A0F8ZVX0</accession>
<protein>
    <recommendedName>
        <fullName evidence="8">Cation:proton antiporter</fullName>
    </recommendedName>
</protein>
<evidence type="ECO:0000256" key="3">
    <source>
        <dbReference type="ARBA" id="ARBA00022692"/>
    </source>
</evidence>
<proteinExistence type="predicted"/>
<evidence type="ECO:0000256" key="1">
    <source>
        <dbReference type="ARBA" id="ARBA00004651"/>
    </source>
</evidence>
<keyword evidence="2" id="KW-1003">Cell membrane</keyword>
<sequence>MIEIIVFLILGAAALLALYKLVTFKEASKKVLVLDVLTTLITGVLVVLSLVFDSSFLLDIALVYAILSFAAVLVVARYLEGGL</sequence>
<dbReference type="GO" id="GO:0015075">
    <property type="term" value="F:monoatomic ion transmembrane transporter activity"/>
    <property type="evidence" value="ECO:0007669"/>
    <property type="project" value="InterPro"/>
</dbReference>
<dbReference type="InterPro" id="IPR007208">
    <property type="entry name" value="MrpF/PhaF-like"/>
</dbReference>
<dbReference type="GO" id="GO:0005886">
    <property type="term" value="C:plasma membrane"/>
    <property type="evidence" value="ECO:0007669"/>
    <property type="project" value="UniProtKB-SubCell"/>
</dbReference>
<dbReference type="Pfam" id="PF04066">
    <property type="entry name" value="MrpF_PhaF"/>
    <property type="match status" value="1"/>
</dbReference>
<evidence type="ECO:0000256" key="2">
    <source>
        <dbReference type="ARBA" id="ARBA00022475"/>
    </source>
</evidence>
<comment type="caution">
    <text evidence="7">The sequence shown here is derived from an EMBL/GenBank/DDBJ whole genome shotgun (WGS) entry which is preliminary data.</text>
</comment>
<name>A0A0F8ZVX0_9ZZZZ</name>
<feature type="transmembrane region" description="Helical" evidence="6">
    <location>
        <begin position="31"/>
        <end position="52"/>
    </location>
</feature>
<feature type="transmembrane region" description="Helical" evidence="6">
    <location>
        <begin position="6"/>
        <end position="24"/>
    </location>
</feature>
<comment type="subcellular location">
    <subcellularLocation>
        <location evidence="1">Cell membrane</location>
        <topology evidence="1">Multi-pass membrane protein</topology>
    </subcellularLocation>
</comment>
<reference evidence="7" key="1">
    <citation type="journal article" date="2015" name="Nature">
        <title>Complex archaea that bridge the gap between prokaryotes and eukaryotes.</title>
        <authorList>
            <person name="Spang A."/>
            <person name="Saw J.H."/>
            <person name="Jorgensen S.L."/>
            <person name="Zaremba-Niedzwiedzka K."/>
            <person name="Martijn J."/>
            <person name="Lind A.E."/>
            <person name="van Eijk R."/>
            <person name="Schleper C."/>
            <person name="Guy L."/>
            <person name="Ettema T.J."/>
        </authorList>
    </citation>
    <scope>NUCLEOTIDE SEQUENCE</scope>
</reference>
<organism evidence="7">
    <name type="scientific">marine sediment metagenome</name>
    <dbReference type="NCBI Taxonomy" id="412755"/>
    <lineage>
        <taxon>unclassified sequences</taxon>
        <taxon>metagenomes</taxon>
        <taxon>ecological metagenomes</taxon>
    </lineage>
</organism>
<gene>
    <name evidence="7" type="ORF">LCGC14_2726730</name>
</gene>
<dbReference type="EMBL" id="LAZR01049255">
    <property type="protein sequence ID" value="KKK90075.1"/>
    <property type="molecule type" value="Genomic_DNA"/>
</dbReference>
<dbReference type="AlphaFoldDB" id="A0A0F8ZVX0"/>
<evidence type="ECO:0000256" key="6">
    <source>
        <dbReference type="SAM" id="Phobius"/>
    </source>
</evidence>
<evidence type="ECO:0000256" key="4">
    <source>
        <dbReference type="ARBA" id="ARBA00022989"/>
    </source>
</evidence>
<keyword evidence="5 6" id="KW-0472">Membrane</keyword>
<feature type="transmembrane region" description="Helical" evidence="6">
    <location>
        <begin position="58"/>
        <end position="79"/>
    </location>
</feature>
<evidence type="ECO:0000313" key="7">
    <source>
        <dbReference type="EMBL" id="KKK90075.1"/>
    </source>
</evidence>